<evidence type="ECO:0000256" key="1">
    <source>
        <dbReference type="SAM" id="Coils"/>
    </source>
</evidence>
<dbReference type="Proteomes" id="UP000063789">
    <property type="component" value="Chromosome"/>
</dbReference>
<dbReference type="RefSeq" id="WP_062393395.1">
    <property type="nucleotide sequence ID" value="NZ_CP011853.1"/>
</dbReference>
<feature type="coiled-coil region" evidence="1">
    <location>
        <begin position="203"/>
        <end position="237"/>
    </location>
</feature>
<evidence type="ECO:0008006" key="5">
    <source>
        <dbReference type="Google" id="ProtNLM"/>
    </source>
</evidence>
<keyword evidence="1" id="KW-0175">Coiled coil</keyword>
<dbReference type="AlphaFoldDB" id="A0A0N9N3I6"/>
<evidence type="ECO:0000313" key="3">
    <source>
        <dbReference type="EMBL" id="ALG85315.1"/>
    </source>
</evidence>
<reference evidence="4" key="1">
    <citation type="submission" date="2015-06" db="EMBL/GenBank/DDBJ databases">
        <title>Complete genome sequence and metabolic analysis of phthalate degradation pathway in Gordonia sp. QH-11.</title>
        <authorList>
            <person name="Jin D."/>
            <person name="Kong X."/>
            <person name="Bai Z."/>
        </authorList>
    </citation>
    <scope>NUCLEOTIDE SEQUENCE [LARGE SCALE GENOMIC DNA]</scope>
    <source>
        <strain evidence="4">QH-11</strain>
    </source>
</reference>
<name>A0A0N9N3I6_9ACTN</name>
<dbReference type="OrthoDB" id="4373871at2"/>
<reference evidence="3 4" key="2">
    <citation type="journal article" date="2017" name="Int. J. Syst. Evol. Microbiol.">
        <title>Gordonia phthalatica sp. nov., a di-n-butyl phthalate-degrading bacterium isolated from activated sludge.</title>
        <authorList>
            <person name="Jin D."/>
            <person name="Kong X."/>
            <person name="Jia M."/>
            <person name="Yu X."/>
            <person name="Wang X."/>
            <person name="Zhuang X."/>
            <person name="Deng Y."/>
            <person name="Bai Z."/>
        </authorList>
    </citation>
    <scope>NUCLEOTIDE SEQUENCE [LARGE SCALE GENOMIC DNA]</scope>
    <source>
        <strain evidence="3 4">QH-11</strain>
    </source>
</reference>
<feature type="compositionally biased region" description="Basic residues" evidence="2">
    <location>
        <begin position="135"/>
        <end position="145"/>
    </location>
</feature>
<organism evidence="3 4">
    <name type="scientific">Gordonia phthalatica</name>
    <dbReference type="NCBI Taxonomy" id="1136941"/>
    <lineage>
        <taxon>Bacteria</taxon>
        <taxon>Bacillati</taxon>
        <taxon>Actinomycetota</taxon>
        <taxon>Actinomycetes</taxon>
        <taxon>Mycobacteriales</taxon>
        <taxon>Gordoniaceae</taxon>
        <taxon>Gordonia</taxon>
    </lineage>
</organism>
<proteinExistence type="predicted"/>
<dbReference type="KEGG" id="goq:ACH46_13565"/>
<feature type="compositionally biased region" description="Low complexity" evidence="2">
    <location>
        <begin position="105"/>
        <end position="114"/>
    </location>
</feature>
<dbReference type="PATRIC" id="fig|1136941.3.peg.2768"/>
<feature type="compositionally biased region" description="Basic residues" evidence="2">
    <location>
        <begin position="171"/>
        <end position="180"/>
    </location>
</feature>
<feature type="region of interest" description="Disordered" evidence="2">
    <location>
        <begin position="166"/>
        <end position="185"/>
    </location>
</feature>
<dbReference type="EMBL" id="CP011853">
    <property type="protein sequence ID" value="ALG85315.1"/>
    <property type="molecule type" value="Genomic_DNA"/>
</dbReference>
<evidence type="ECO:0000313" key="4">
    <source>
        <dbReference type="Proteomes" id="UP000063789"/>
    </source>
</evidence>
<gene>
    <name evidence="3" type="ORF">ACH46_13565</name>
</gene>
<accession>A0A0N9N3I6</accession>
<keyword evidence="4" id="KW-1185">Reference proteome</keyword>
<dbReference type="InterPro" id="IPR046282">
    <property type="entry name" value="DUF6319"/>
</dbReference>
<dbReference type="STRING" id="1136941.ACH46_13565"/>
<evidence type="ECO:0000256" key="2">
    <source>
        <dbReference type="SAM" id="MobiDB-lite"/>
    </source>
</evidence>
<feature type="region of interest" description="Disordered" evidence="2">
    <location>
        <begin position="62"/>
        <end position="153"/>
    </location>
</feature>
<sequence>MPPRRRPITASLTADDIAALAAALADGKRATVYLREGTPSLGLAPGASARVVSIDGTTLTIKPTGVNDELPYEADELRITKAAPPEPEKPKKAAPARKPRPAAPPARKLAATPTSAAPKPMPTDGKPVAASAKKAPTKPARRSGAKKPPASVTVTLFGSSDNEWSVAVTRGGRKPTRSRRVPPDSVESAMQELGDAAALDAASSVLNAAREEAQRRVEELSRELQAAREALAALEGSAD</sequence>
<dbReference type="Pfam" id="PF19844">
    <property type="entry name" value="DUF6319"/>
    <property type="match status" value="1"/>
</dbReference>
<protein>
    <recommendedName>
        <fullName evidence="5">Translation initiation factor</fullName>
    </recommendedName>
</protein>